<keyword evidence="5" id="KW-0460">Magnesium</keyword>
<dbReference type="RefSeq" id="WP_126473947.1">
    <property type="nucleotide sequence ID" value="NZ_RXOE01000013.1"/>
</dbReference>
<evidence type="ECO:0000256" key="1">
    <source>
        <dbReference type="ARBA" id="ARBA00001936"/>
    </source>
</evidence>
<protein>
    <submittedName>
        <fullName evidence="8">NUDIX hydrolase</fullName>
    </submittedName>
</protein>
<dbReference type="InterPro" id="IPR015797">
    <property type="entry name" value="NUDIX_hydrolase-like_dom_sf"/>
</dbReference>
<evidence type="ECO:0000256" key="4">
    <source>
        <dbReference type="ARBA" id="ARBA00022801"/>
    </source>
</evidence>
<dbReference type="Proteomes" id="UP000267418">
    <property type="component" value="Unassembled WGS sequence"/>
</dbReference>
<dbReference type="InterPro" id="IPR036866">
    <property type="entry name" value="RibonucZ/Hydroxyglut_hydro"/>
</dbReference>
<dbReference type="CDD" id="cd18870">
    <property type="entry name" value="NUDIX_AcylCoAdiphos_Nudt19"/>
    <property type="match status" value="1"/>
</dbReference>
<evidence type="ECO:0000313" key="8">
    <source>
        <dbReference type="EMBL" id="RTQ30568.1"/>
    </source>
</evidence>
<gene>
    <name evidence="8" type="ORF">EJP69_29265</name>
</gene>
<dbReference type="PROSITE" id="PS51462">
    <property type="entry name" value="NUDIX"/>
    <property type="match status" value="1"/>
</dbReference>
<evidence type="ECO:0000256" key="2">
    <source>
        <dbReference type="ARBA" id="ARBA00001946"/>
    </source>
</evidence>
<dbReference type="OrthoDB" id="9788263at2"/>
<keyword evidence="3" id="KW-0479">Metal-binding</keyword>
<dbReference type="InterPro" id="IPR039121">
    <property type="entry name" value="NUDT19"/>
</dbReference>
<organism evidence="8 9">
    <name type="scientific">Variovorax gossypii</name>
    <dbReference type="NCBI Taxonomy" id="1679495"/>
    <lineage>
        <taxon>Bacteria</taxon>
        <taxon>Pseudomonadati</taxon>
        <taxon>Pseudomonadota</taxon>
        <taxon>Betaproteobacteria</taxon>
        <taxon>Burkholderiales</taxon>
        <taxon>Comamonadaceae</taxon>
        <taxon>Variovorax</taxon>
    </lineage>
</organism>
<evidence type="ECO:0000256" key="3">
    <source>
        <dbReference type="ARBA" id="ARBA00022723"/>
    </source>
</evidence>
<comment type="cofactor">
    <cofactor evidence="1">
        <name>Mn(2+)</name>
        <dbReference type="ChEBI" id="CHEBI:29035"/>
    </cofactor>
</comment>
<dbReference type="GO" id="GO:0046872">
    <property type="term" value="F:metal ion binding"/>
    <property type="evidence" value="ECO:0007669"/>
    <property type="project" value="UniProtKB-KW"/>
</dbReference>
<comment type="caution">
    <text evidence="8">The sequence shown here is derived from an EMBL/GenBank/DDBJ whole genome shotgun (WGS) entry which is preliminary data.</text>
</comment>
<dbReference type="PANTHER" id="PTHR12318">
    <property type="entry name" value="TESTOSTERONE-REGULATED PROTEIN RP2"/>
    <property type="match status" value="1"/>
</dbReference>
<evidence type="ECO:0000259" key="7">
    <source>
        <dbReference type="PROSITE" id="PS51462"/>
    </source>
</evidence>
<evidence type="ECO:0000256" key="5">
    <source>
        <dbReference type="ARBA" id="ARBA00022842"/>
    </source>
</evidence>
<dbReference type="InterPro" id="IPR000086">
    <property type="entry name" value="NUDIX_hydrolase_dom"/>
</dbReference>
<name>A0A3S0HA38_9BURK</name>
<comment type="cofactor">
    <cofactor evidence="2">
        <name>Mg(2+)</name>
        <dbReference type="ChEBI" id="CHEBI:18420"/>
    </cofactor>
</comment>
<dbReference type="AlphaFoldDB" id="A0A3S0HA38"/>
<sequence length="441" mass="47388">MTARSPDASSLPASPRPVRMAATLIVLRDGSDGLEVLMLRRAEKADDQNSGASVFPGGVIDAHDRGLHESCSGLDDGAASARLGLSEGGLDYYAAAIRECFEEAGVLFATDAAGQIVALDDLPPAQLAAMRQAAEQGTDALLSLCRQNGWKLATDRLAYFSHWLTPPGMPRRFDTRFFLATMPEVQSVRPDGRETVEHMWLRPSEAVAPARGLKLMNVTRRILEGLAQFDSVAGLMTHARDLKHIPRVMPRLADGPKGRRPVNMEEPAYEEVGHVDPDGQGGGRYAHEAGLAMRLSARVLRVTGEAGDASGPLVHSYFVGTAGGDWALIDALPASPAHIEALVAAAPGRVRWLLSTHGHAEEALRDIWADASAVVPAPGERIELGEATLRVLQGDGDAHSRRFLLVEDGMLFAGSSADHAAGEDEVRWIAARHGFLRRPRR</sequence>
<dbReference type="PANTHER" id="PTHR12318:SF0">
    <property type="entry name" value="ACYL-COENZYME A DIPHOSPHATASE NUDT19"/>
    <property type="match status" value="1"/>
</dbReference>
<evidence type="ECO:0000256" key="6">
    <source>
        <dbReference type="ARBA" id="ARBA00023211"/>
    </source>
</evidence>
<dbReference type="SUPFAM" id="SSF56281">
    <property type="entry name" value="Metallo-hydrolase/oxidoreductase"/>
    <property type="match status" value="1"/>
</dbReference>
<dbReference type="EMBL" id="RXOE01000013">
    <property type="protein sequence ID" value="RTQ30568.1"/>
    <property type="molecule type" value="Genomic_DNA"/>
</dbReference>
<proteinExistence type="predicted"/>
<accession>A0A3S0HA38</accession>
<evidence type="ECO:0000313" key="9">
    <source>
        <dbReference type="Proteomes" id="UP000267418"/>
    </source>
</evidence>
<reference evidence="8 9" key="1">
    <citation type="submission" date="2018-12" db="EMBL/GenBank/DDBJ databases">
        <title>The genome of Variovorax gossypii DSM 100435.</title>
        <authorList>
            <person name="Gao J."/>
            <person name="Sun J."/>
        </authorList>
    </citation>
    <scope>NUCLEOTIDE SEQUENCE [LARGE SCALE GENOMIC DNA]</scope>
    <source>
        <strain evidence="8 9">DSM 100435</strain>
    </source>
</reference>
<keyword evidence="6" id="KW-0464">Manganese</keyword>
<dbReference type="GO" id="GO:0016818">
    <property type="term" value="F:hydrolase activity, acting on acid anhydrides, in phosphorus-containing anhydrides"/>
    <property type="evidence" value="ECO:0007669"/>
    <property type="project" value="InterPro"/>
</dbReference>
<dbReference type="SUPFAM" id="SSF55811">
    <property type="entry name" value="Nudix"/>
    <property type="match status" value="1"/>
</dbReference>
<keyword evidence="9" id="KW-1185">Reference proteome</keyword>
<dbReference type="Gene3D" id="3.90.79.10">
    <property type="entry name" value="Nucleoside Triphosphate Pyrophosphohydrolase"/>
    <property type="match status" value="1"/>
</dbReference>
<keyword evidence="4 8" id="KW-0378">Hydrolase</keyword>
<feature type="domain" description="Nudix hydrolase" evidence="7">
    <location>
        <begin position="17"/>
        <end position="228"/>
    </location>
</feature>